<reference evidence="1 2" key="1">
    <citation type="journal article" date="2014" name="Int. J. Syst. Evol. Microbiol.">
        <title>Complete genome sequence of Corynebacterium casei LMG S-19264T (=DSM 44701T), isolated from a smear-ripened cheese.</title>
        <authorList>
            <consortium name="US DOE Joint Genome Institute (JGI-PGF)"/>
            <person name="Walter F."/>
            <person name="Albersmeier A."/>
            <person name="Kalinowski J."/>
            <person name="Ruckert C."/>
        </authorList>
    </citation>
    <scope>NUCLEOTIDE SEQUENCE [LARGE SCALE GENOMIC DNA]</scope>
    <source>
        <strain evidence="1 2">CGMCC 1.15295</strain>
    </source>
</reference>
<dbReference type="Proteomes" id="UP000598120">
    <property type="component" value="Unassembled WGS sequence"/>
</dbReference>
<dbReference type="EMBL" id="BMIC01000001">
    <property type="protein sequence ID" value="GFZ77817.1"/>
    <property type="molecule type" value="Genomic_DNA"/>
</dbReference>
<protein>
    <submittedName>
        <fullName evidence="1">Uncharacterized protein</fullName>
    </submittedName>
</protein>
<evidence type="ECO:0000313" key="1">
    <source>
        <dbReference type="EMBL" id="GFZ77817.1"/>
    </source>
</evidence>
<gene>
    <name evidence="1" type="ORF">GCM10011531_04080</name>
</gene>
<keyword evidence="2" id="KW-1185">Reference proteome</keyword>
<sequence>MQIDEGNLAFNEMLELIGKTKIDTNKIKSVKIYSYEFKKNGNIKDSTLIEHQNLNYFSTFKDHTNYEIKYDSLGRDFERYATRIETGETHLNYKKIYDSKSKITEWIVYNRDGQVNSKTFYYYDNLERLIKTEKYYGYFLYEKPILQRKKVLEYKSETLIKETEYSSVVSSDQFDSKLIKEYNKKGQQIDYRSETLENDITVSFWGFKSFYKGEKLIKKESYGSDNRDILTEFKYNSLNLPIENYSTDLNLKKPTRLTKYYYLENKKTTHNNVYN</sequence>
<comment type="caution">
    <text evidence="1">The sequence shown here is derived from an EMBL/GenBank/DDBJ whole genome shotgun (WGS) entry which is preliminary data.</text>
</comment>
<accession>A0A8J2TKF4</accession>
<dbReference type="AlphaFoldDB" id="A0A8J2TKF4"/>
<proteinExistence type="predicted"/>
<name>A0A8J2TKF4_9FLAO</name>
<evidence type="ECO:0000313" key="2">
    <source>
        <dbReference type="Proteomes" id="UP000598120"/>
    </source>
</evidence>
<organism evidence="1 2">
    <name type="scientific">Aquaticitalea lipolytica</name>
    <dbReference type="NCBI Taxonomy" id="1247562"/>
    <lineage>
        <taxon>Bacteria</taxon>
        <taxon>Pseudomonadati</taxon>
        <taxon>Bacteroidota</taxon>
        <taxon>Flavobacteriia</taxon>
        <taxon>Flavobacteriales</taxon>
        <taxon>Flavobacteriaceae</taxon>
        <taxon>Aquaticitalea</taxon>
    </lineage>
</organism>